<evidence type="ECO:0000313" key="2">
    <source>
        <dbReference type="Proteomes" id="UP000027153"/>
    </source>
</evidence>
<keyword evidence="2" id="KW-1185">Reference proteome</keyword>
<accession>A0A062VBJ2</accession>
<reference evidence="1 2" key="1">
    <citation type="journal article" date="2013" name="Nature">
        <title>Anaerobic oxidation of methane coupled to nitrate reduction in a novel archaeal lineage.</title>
        <authorList>
            <person name="Haroon M.F."/>
            <person name="Hu S."/>
            <person name="Shi Y."/>
            <person name="Imelfort M."/>
            <person name="Keller J."/>
            <person name="Hugenholtz P."/>
            <person name="Yuan Z."/>
            <person name="Tyson G.W."/>
        </authorList>
    </citation>
    <scope>NUCLEOTIDE SEQUENCE [LARGE SCALE GENOMIC DNA]</scope>
    <source>
        <strain evidence="1 2">ANME-2d</strain>
    </source>
</reference>
<organism evidence="1 2">
    <name type="scientific">Candidatus Methanoperedens nitratireducens</name>
    <dbReference type="NCBI Taxonomy" id="1392998"/>
    <lineage>
        <taxon>Archaea</taxon>
        <taxon>Methanobacteriati</taxon>
        <taxon>Methanobacteriota</taxon>
        <taxon>Stenosarchaea group</taxon>
        <taxon>Methanomicrobia</taxon>
        <taxon>Methanosarcinales</taxon>
        <taxon>ANME-2 cluster</taxon>
        <taxon>Candidatus Methanoperedentaceae</taxon>
        <taxon>Candidatus Methanoperedens</taxon>
    </lineage>
</organism>
<gene>
    <name evidence="1" type="ORF">ANME2D_01111</name>
</gene>
<evidence type="ECO:0000313" key="1">
    <source>
        <dbReference type="EMBL" id="KCZ72680.1"/>
    </source>
</evidence>
<name>A0A062VBJ2_9EURY</name>
<comment type="caution">
    <text evidence="1">The sequence shown here is derived from an EMBL/GenBank/DDBJ whole genome shotgun (WGS) entry which is preliminary data.</text>
</comment>
<protein>
    <submittedName>
        <fullName evidence="1">Uncharacterized protein</fullName>
    </submittedName>
</protein>
<dbReference type="EMBL" id="JMIY01000002">
    <property type="protein sequence ID" value="KCZ72680.1"/>
    <property type="molecule type" value="Genomic_DNA"/>
</dbReference>
<proteinExistence type="predicted"/>
<dbReference type="AlphaFoldDB" id="A0A062VBJ2"/>
<dbReference type="Proteomes" id="UP000027153">
    <property type="component" value="Unassembled WGS sequence"/>
</dbReference>
<sequence length="50" mass="6057">MRWLWSIFAGFYLVAFVKLEVRRLKEHVSWYEQKATINRPAVNNYLRANA</sequence>